<dbReference type="Pfam" id="PF13673">
    <property type="entry name" value="Acetyltransf_10"/>
    <property type="match status" value="1"/>
</dbReference>
<dbReference type="EMBL" id="RKLQ01000001">
    <property type="protein sequence ID" value="MBX0303383.1"/>
    <property type="molecule type" value="Genomic_DNA"/>
</dbReference>
<name>A0A8J7YLI0_9EURY</name>
<gene>
    <name evidence="4" type="ORF">EGD98_06825</name>
</gene>
<evidence type="ECO:0000313" key="4">
    <source>
        <dbReference type="EMBL" id="MBX0303383.1"/>
    </source>
</evidence>
<dbReference type="InterPro" id="IPR016181">
    <property type="entry name" value="Acyl_CoA_acyltransferase"/>
</dbReference>
<comment type="caution">
    <text evidence="4">The sequence shown here is derived from an EMBL/GenBank/DDBJ whole genome shotgun (WGS) entry which is preliminary data.</text>
</comment>
<dbReference type="InterPro" id="IPR050832">
    <property type="entry name" value="Bact_Acetyltransf"/>
</dbReference>
<reference evidence="4" key="1">
    <citation type="submission" date="2021-06" db="EMBL/GenBank/DDBJ databases">
        <title>Halomicroarcula sp. F24A a new haloarchaeum isolated from saline soil.</title>
        <authorList>
            <person name="Duran-Viseras A."/>
            <person name="Sanchez-Porro C."/>
            <person name="Ventosa A."/>
        </authorList>
    </citation>
    <scope>NUCLEOTIDE SEQUENCE</scope>
    <source>
        <strain evidence="4">F24A</strain>
    </source>
</reference>
<evidence type="ECO:0000256" key="1">
    <source>
        <dbReference type="ARBA" id="ARBA00022679"/>
    </source>
</evidence>
<dbReference type="AlphaFoldDB" id="A0A8J7YLI0"/>
<dbReference type="RefSeq" id="WP_220587591.1">
    <property type="nucleotide sequence ID" value="NZ_RKLQ01000001.1"/>
</dbReference>
<feature type="domain" description="N-acetyltransferase" evidence="3">
    <location>
        <begin position="1"/>
        <end position="145"/>
    </location>
</feature>
<evidence type="ECO:0000256" key="2">
    <source>
        <dbReference type="ARBA" id="ARBA00023315"/>
    </source>
</evidence>
<keyword evidence="1 4" id="KW-0808">Transferase</keyword>
<dbReference type="Gene3D" id="3.40.630.30">
    <property type="match status" value="1"/>
</dbReference>
<organism evidence="4 5">
    <name type="scientific">Haloarcula salinisoli</name>
    <dbReference type="NCBI Taxonomy" id="2487746"/>
    <lineage>
        <taxon>Archaea</taxon>
        <taxon>Methanobacteriati</taxon>
        <taxon>Methanobacteriota</taxon>
        <taxon>Stenosarchaea group</taxon>
        <taxon>Halobacteria</taxon>
        <taxon>Halobacteriales</taxon>
        <taxon>Haloarculaceae</taxon>
        <taxon>Haloarcula</taxon>
    </lineage>
</organism>
<sequence>MTDYTRHFGSDADTIEMAHAVRRRVFIEEQGVDEAVEMDGRDDAATHVVLTDGSDPVATARFRFADPSTAKIERVAVLPDSRGQGLGSRVMDAAESAAVDDGATVAVLHAQVSVRGFYRELGYEPVGEQFEEAGIPHVEMRRRLG</sequence>
<dbReference type="GO" id="GO:0016747">
    <property type="term" value="F:acyltransferase activity, transferring groups other than amino-acyl groups"/>
    <property type="evidence" value="ECO:0007669"/>
    <property type="project" value="InterPro"/>
</dbReference>
<evidence type="ECO:0000259" key="3">
    <source>
        <dbReference type="PROSITE" id="PS51186"/>
    </source>
</evidence>
<dbReference type="SUPFAM" id="SSF55729">
    <property type="entry name" value="Acyl-CoA N-acyltransferases (Nat)"/>
    <property type="match status" value="1"/>
</dbReference>
<dbReference type="PROSITE" id="PS51186">
    <property type="entry name" value="GNAT"/>
    <property type="match status" value="1"/>
</dbReference>
<dbReference type="EC" id="2.3.1.-" evidence="4"/>
<dbReference type="InterPro" id="IPR000182">
    <property type="entry name" value="GNAT_dom"/>
</dbReference>
<proteinExistence type="predicted"/>
<keyword evidence="2 4" id="KW-0012">Acyltransferase</keyword>
<protein>
    <submittedName>
        <fullName evidence="4">GNAT family N-acetyltransferase</fullName>
        <ecNumber evidence="4">2.3.1.-</ecNumber>
    </submittedName>
</protein>
<dbReference type="PANTHER" id="PTHR43877">
    <property type="entry name" value="AMINOALKYLPHOSPHONATE N-ACETYLTRANSFERASE-RELATED-RELATED"/>
    <property type="match status" value="1"/>
</dbReference>
<dbReference type="CDD" id="cd04301">
    <property type="entry name" value="NAT_SF"/>
    <property type="match status" value="1"/>
</dbReference>
<accession>A0A8J7YLI0</accession>
<evidence type="ECO:0000313" key="5">
    <source>
        <dbReference type="Proteomes" id="UP000783863"/>
    </source>
</evidence>
<keyword evidence="5" id="KW-1185">Reference proteome</keyword>
<dbReference type="Proteomes" id="UP000783863">
    <property type="component" value="Unassembled WGS sequence"/>
</dbReference>